<dbReference type="SUPFAM" id="SSF52540">
    <property type="entry name" value="P-loop containing nucleoside triphosphate hydrolases"/>
    <property type="match status" value="1"/>
</dbReference>
<dbReference type="RefSeq" id="WP_406132610.1">
    <property type="nucleotide sequence ID" value="NZ_CP108188.1"/>
</dbReference>
<accession>A0ABZ1L0M1</accession>
<gene>
    <name evidence="1" type="ORF">OG814_01770</name>
</gene>
<dbReference type="Proteomes" id="UP001622594">
    <property type="component" value="Chromosome"/>
</dbReference>
<name>A0ABZ1L0M1_9ACTN</name>
<evidence type="ECO:0000313" key="1">
    <source>
        <dbReference type="EMBL" id="WTR68071.1"/>
    </source>
</evidence>
<proteinExistence type="predicted"/>
<keyword evidence="2" id="KW-1185">Reference proteome</keyword>
<organism evidence="1 2">
    <name type="scientific">Streptomyces zaomyceticus</name>
    <dbReference type="NCBI Taxonomy" id="68286"/>
    <lineage>
        <taxon>Bacteria</taxon>
        <taxon>Bacillati</taxon>
        <taxon>Actinomycetota</taxon>
        <taxon>Actinomycetes</taxon>
        <taxon>Kitasatosporales</taxon>
        <taxon>Streptomycetaceae</taxon>
        <taxon>Streptomyces</taxon>
    </lineage>
</organism>
<protein>
    <recommendedName>
        <fullName evidence="3">AAA+ ATPase domain-containing protein</fullName>
    </recommendedName>
</protein>
<evidence type="ECO:0000313" key="2">
    <source>
        <dbReference type="Proteomes" id="UP001622594"/>
    </source>
</evidence>
<reference evidence="1 2" key="1">
    <citation type="submission" date="2022-10" db="EMBL/GenBank/DDBJ databases">
        <title>The complete genomes of actinobacterial strains from the NBC collection.</title>
        <authorList>
            <person name="Joergensen T.S."/>
            <person name="Alvarez Arevalo M."/>
            <person name="Sterndorff E.B."/>
            <person name="Faurdal D."/>
            <person name="Vuksanovic O."/>
            <person name="Mourched A.-S."/>
            <person name="Charusanti P."/>
            <person name="Shaw S."/>
            <person name="Blin K."/>
            <person name="Weber T."/>
        </authorList>
    </citation>
    <scope>NUCLEOTIDE SEQUENCE [LARGE SCALE GENOMIC DNA]</scope>
    <source>
        <strain evidence="1 2">NBC_00123</strain>
    </source>
</reference>
<evidence type="ECO:0008006" key="3">
    <source>
        <dbReference type="Google" id="ProtNLM"/>
    </source>
</evidence>
<dbReference type="EMBL" id="CP108188">
    <property type="protein sequence ID" value="WTR68071.1"/>
    <property type="molecule type" value="Genomic_DNA"/>
</dbReference>
<sequence>MRWPESTEGWREDRLWALDAVRHWMLSVAHGFEGRRMRTGELARWCELKSAGTLTTWMGKGGVWGASGLRYCEEARSRTDCSPECDSGHGDLAELRRRYAGALRGSDEQRKAAQLQSLRLTKIPTGYVLTPKEVDRRLPALVQAQDGALRSLDAVTVNDSESGVDRLTLAEVRVERGAEAQVLKHIRRRLAGAAQGQAAALVGGPGVGKSCSLWGVHRALAGQNDICLVLLSATSLLDGGGRAADLRTRELPALLEAYRRRTAQGTTATRRIVLLLDTADLLLHRPETVNEERRDAERESGAYTSILADIGLGLYDDGPAADHRSGWAPGSELARAIDSYAGAYAPSRSDRDGSLPEMNQALADAAAAACPSEP</sequence>
<dbReference type="InterPro" id="IPR027417">
    <property type="entry name" value="P-loop_NTPase"/>
</dbReference>